<evidence type="ECO:0000313" key="1">
    <source>
        <dbReference type="EMBL" id="GAA6269871.1"/>
    </source>
</evidence>
<keyword evidence="2" id="KW-1185">Reference proteome</keyword>
<gene>
    <name evidence="1" type="ORF">F130042H8_29310</name>
</gene>
<organism evidence="1 2">
    <name type="scientific">Enterocloster alcoholdehydrogenati</name>
    <dbReference type="NCBI Taxonomy" id="2547410"/>
    <lineage>
        <taxon>Bacteria</taxon>
        <taxon>Bacillati</taxon>
        <taxon>Bacillota</taxon>
        <taxon>Clostridia</taxon>
        <taxon>Lachnospirales</taxon>
        <taxon>Lachnospiraceae</taxon>
        <taxon>Enterocloster</taxon>
    </lineage>
</organism>
<proteinExistence type="predicted"/>
<dbReference type="RefSeq" id="WP_390470604.1">
    <property type="nucleotide sequence ID" value="NZ_BAABXL010000001.1"/>
</dbReference>
<dbReference type="Proteomes" id="UP001600894">
    <property type="component" value="Unassembled WGS sequence"/>
</dbReference>
<reference evidence="1 2" key="1">
    <citation type="submission" date="2024-04" db="EMBL/GenBank/DDBJ databases">
        <title>Defined microbial consortia suppress multidrug-resistant proinflammatory Enterobacteriaceae via ecological control.</title>
        <authorList>
            <person name="Furuichi M."/>
            <person name="Kawaguchi T."/>
            <person name="Pust M."/>
            <person name="Yasuma K."/>
            <person name="Plichta D."/>
            <person name="Hasegawa N."/>
            <person name="Ohya T."/>
            <person name="Bhattarai S."/>
            <person name="Sasajima S."/>
            <person name="Aoto Y."/>
            <person name="Tuganbaev T."/>
            <person name="Yaginuma M."/>
            <person name="Ueda M."/>
            <person name="Okahashi N."/>
            <person name="Amafuji K."/>
            <person name="Kiridooshi Y."/>
            <person name="Sugita K."/>
            <person name="Strazar M."/>
            <person name="Skelly A."/>
            <person name="Suda W."/>
            <person name="Hattori M."/>
            <person name="Nakamoto N."/>
            <person name="Caballero S."/>
            <person name="Norman J."/>
            <person name="Olle B."/>
            <person name="Tanoue T."/>
            <person name="Arita M."/>
            <person name="Bucci V."/>
            <person name="Atarashi K."/>
            <person name="Xavier R."/>
            <person name="Honda K."/>
        </authorList>
    </citation>
    <scope>NUCLEOTIDE SEQUENCE [LARGE SCALE GENOMIC DNA]</scope>
    <source>
        <strain evidence="2">f13</strain>
    </source>
</reference>
<sequence>MSESVDLKKVESLYQTLRKAEWLNDHTGEFDDKQMVDRITKHLVKKAKEEVNGD</sequence>
<evidence type="ECO:0000313" key="2">
    <source>
        <dbReference type="Proteomes" id="UP001600894"/>
    </source>
</evidence>
<accession>A0ABQ0B0R9</accession>
<dbReference type="EMBL" id="BAABXL010000001">
    <property type="protein sequence ID" value="GAA6269871.1"/>
    <property type="molecule type" value="Genomic_DNA"/>
</dbReference>
<comment type="caution">
    <text evidence="1">The sequence shown here is derived from an EMBL/GenBank/DDBJ whole genome shotgun (WGS) entry which is preliminary data.</text>
</comment>
<protein>
    <submittedName>
        <fullName evidence="1">Uncharacterized protein</fullName>
    </submittedName>
</protein>
<name>A0ABQ0B0R9_9FIRM</name>